<dbReference type="EMBL" id="NBNE01005695">
    <property type="protein sequence ID" value="OWZ03152.1"/>
    <property type="molecule type" value="Genomic_DNA"/>
</dbReference>
<organism evidence="1 2">
    <name type="scientific">Phytophthora megakarya</name>
    <dbReference type="NCBI Taxonomy" id="4795"/>
    <lineage>
        <taxon>Eukaryota</taxon>
        <taxon>Sar</taxon>
        <taxon>Stramenopiles</taxon>
        <taxon>Oomycota</taxon>
        <taxon>Peronosporomycetes</taxon>
        <taxon>Peronosporales</taxon>
        <taxon>Peronosporaceae</taxon>
        <taxon>Phytophthora</taxon>
    </lineage>
</organism>
<dbReference type="AlphaFoldDB" id="A0A225VCU3"/>
<evidence type="ECO:0000313" key="2">
    <source>
        <dbReference type="Proteomes" id="UP000198211"/>
    </source>
</evidence>
<accession>A0A225VCU3</accession>
<protein>
    <submittedName>
        <fullName evidence="1">Uncharacterized protein</fullName>
    </submittedName>
</protein>
<gene>
    <name evidence="1" type="ORF">PHMEG_00025167</name>
</gene>
<evidence type="ECO:0000313" key="1">
    <source>
        <dbReference type="EMBL" id="OWZ03152.1"/>
    </source>
</evidence>
<keyword evidence="2" id="KW-1185">Reference proteome</keyword>
<dbReference type="Proteomes" id="UP000198211">
    <property type="component" value="Unassembled WGS sequence"/>
</dbReference>
<proteinExistence type="predicted"/>
<comment type="caution">
    <text evidence="1">The sequence shown here is derived from an EMBL/GenBank/DDBJ whole genome shotgun (WGS) entry which is preliminary data.</text>
</comment>
<reference evidence="2" key="1">
    <citation type="submission" date="2017-03" db="EMBL/GenBank/DDBJ databases">
        <title>Phytopthora megakarya and P. palmivora, two closely related causual agents of cacao black pod achieved similar genome size and gene model numbers by different mechanisms.</title>
        <authorList>
            <person name="Ali S."/>
            <person name="Shao J."/>
            <person name="Larry D.J."/>
            <person name="Kronmiller B."/>
            <person name="Shen D."/>
            <person name="Strem M.D."/>
            <person name="Melnick R.L."/>
            <person name="Guiltinan M.J."/>
            <person name="Tyler B.M."/>
            <person name="Meinhardt L.W."/>
            <person name="Bailey B.A."/>
        </authorList>
    </citation>
    <scope>NUCLEOTIDE SEQUENCE [LARGE SCALE GENOMIC DNA]</scope>
    <source>
        <strain evidence="2">zdho120</strain>
    </source>
</reference>
<sequence length="73" mass="8659">MRTELLNASKHDSWRNGTRINFRLIAMRHPNFGIGCFINFSQRWVLPGETKNFASMYKQGEMNESLLWHMLKT</sequence>
<name>A0A225VCU3_9STRA</name>